<gene>
    <name evidence="7" type="ORF">M9Y10_043878</name>
</gene>
<evidence type="ECO:0000256" key="5">
    <source>
        <dbReference type="ARBA" id="ARBA00023242"/>
    </source>
</evidence>
<comment type="caution">
    <text evidence="7">The sequence shown here is derived from an EMBL/GenBank/DDBJ whole genome shotgun (WGS) entry which is preliminary data.</text>
</comment>
<reference evidence="7 8" key="1">
    <citation type="submission" date="2024-04" db="EMBL/GenBank/DDBJ databases">
        <title>Tritrichomonas musculus Genome.</title>
        <authorList>
            <person name="Alves-Ferreira E."/>
            <person name="Grigg M."/>
            <person name="Lorenzi H."/>
            <person name="Galac M."/>
        </authorList>
    </citation>
    <scope>NUCLEOTIDE SEQUENCE [LARGE SCALE GENOMIC DNA]</scope>
    <source>
        <strain evidence="7 8">EAF2021</strain>
    </source>
</reference>
<dbReference type="EMBL" id="JAPFFF010000008">
    <property type="protein sequence ID" value="KAK8884758.1"/>
    <property type="molecule type" value="Genomic_DNA"/>
</dbReference>
<comment type="subcellular location">
    <subcellularLocation>
        <location evidence="1">Nucleus</location>
    </subcellularLocation>
</comment>
<evidence type="ECO:0000313" key="8">
    <source>
        <dbReference type="Proteomes" id="UP001470230"/>
    </source>
</evidence>
<organism evidence="7 8">
    <name type="scientific">Tritrichomonas musculus</name>
    <dbReference type="NCBI Taxonomy" id="1915356"/>
    <lineage>
        <taxon>Eukaryota</taxon>
        <taxon>Metamonada</taxon>
        <taxon>Parabasalia</taxon>
        <taxon>Tritrichomonadida</taxon>
        <taxon>Tritrichomonadidae</taxon>
        <taxon>Tritrichomonas</taxon>
    </lineage>
</organism>
<dbReference type="InterPro" id="IPR008906">
    <property type="entry name" value="HATC_C_dom"/>
</dbReference>
<dbReference type="SUPFAM" id="SSF53098">
    <property type="entry name" value="Ribonuclease H-like"/>
    <property type="match status" value="1"/>
</dbReference>
<proteinExistence type="predicted"/>
<evidence type="ECO:0000313" key="7">
    <source>
        <dbReference type="EMBL" id="KAK8884758.1"/>
    </source>
</evidence>
<evidence type="ECO:0000256" key="4">
    <source>
        <dbReference type="ARBA" id="ARBA00022833"/>
    </source>
</evidence>
<keyword evidence="5" id="KW-0539">Nucleus</keyword>
<evidence type="ECO:0000256" key="1">
    <source>
        <dbReference type="ARBA" id="ARBA00004123"/>
    </source>
</evidence>
<keyword evidence="8" id="KW-1185">Reference proteome</keyword>
<dbReference type="Pfam" id="PF05699">
    <property type="entry name" value="Dimer_Tnp_hAT"/>
    <property type="match status" value="1"/>
</dbReference>
<sequence length="610" mass="70510">MYNTIDTQRVRVFENHFKKPKMQDIPSGASKSHPLVKTINADDWLQCVEFSCIYVLNNNYSKFYCSCPKCNKWLSTGGTIGNIKKHIKAIHLNKTNEIEDLTNDEINKINDTIGNINIPDEIDQLISTKIKKMILKTGRPFAMVADKDIQSCLKHLGNRKDLVEKCDEISKKAKAQMKYILNSGSFISIAVDEWSDLNKRRYLGMTAKCIFDGESKVLFLSLRRICQVHLSGEDLNDIMNSILDQYSIRNKVMNAVSDNCNLMLNTFTYSNISRLPCACHLISNLMKKFLKPSKDIIDEISFTIHSLKSSECYAALRDDINDPHVVSFTEIRWISLYESLKSLVNAQESINTYYEEKDETIIRLQQKHWEFIELILPLLKIYKSGIKILESDEFGTISFVINTMHRIKTTIENLPSDLFQPNITKFKKNFELMMNIYDEQFHPLYDAAVWLNPYVEKDHINVDKGIEFIENKMKELGWNESDEKSINNKTLNYLNPQLEKKHRKKSPIQRILDMGIVYPDIDENDKEDSIGKALFRFWKSRLDSGIDPILCQVAIGILSAFCTSCSAERFFSKAGRVLTRDRMKLMEDVAESQIIVMSNQELADKFCIFD</sequence>
<protein>
    <recommendedName>
        <fullName evidence="6">HAT C-terminal dimerisation domain-containing protein</fullName>
    </recommendedName>
</protein>
<evidence type="ECO:0000256" key="2">
    <source>
        <dbReference type="ARBA" id="ARBA00022723"/>
    </source>
</evidence>
<evidence type="ECO:0000259" key="6">
    <source>
        <dbReference type="Pfam" id="PF05699"/>
    </source>
</evidence>
<keyword evidence="2" id="KW-0479">Metal-binding</keyword>
<dbReference type="Proteomes" id="UP001470230">
    <property type="component" value="Unassembled WGS sequence"/>
</dbReference>
<dbReference type="InterPro" id="IPR052035">
    <property type="entry name" value="ZnF_BED_domain_contain"/>
</dbReference>
<keyword evidence="3" id="KW-0863">Zinc-finger</keyword>
<name>A0ABR2K1I6_9EUKA</name>
<feature type="domain" description="HAT C-terminal dimerisation" evidence="6">
    <location>
        <begin position="536"/>
        <end position="596"/>
    </location>
</feature>
<dbReference type="PANTHER" id="PTHR46481">
    <property type="entry name" value="ZINC FINGER BED DOMAIN-CONTAINING PROTEIN 4"/>
    <property type="match status" value="1"/>
</dbReference>
<dbReference type="InterPro" id="IPR012337">
    <property type="entry name" value="RNaseH-like_sf"/>
</dbReference>
<dbReference type="PANTHER" id="PTHR46481:SF10">
    <property type="entry name" value="ZINC FINGER BED DOMAIN-CONTAINING PROTEIN 39"/>
    <property type="match status" value="1"/>
</dbReference>
<evidence type="ECO:0000256" key="3">
    <source>
        <dbReference type="ARBA" id="ARBA00022771"/>
    </source>
</evidence>
<accession>A0ABR2K1I6</accession>
<keyword evidence="4" id="KW-0862">Zinc</keyword>